<evidence type="ECO:0000313" key="2">
    <source>
        <dbReference type="Proteomes" id="UP000290767"/>
    </source>
</evidence>
<dbReference type="AlphaFoldDB" id="A0A4Q1TLZ7"/>
<accession>A0A4Q1TLZ7</accession>
<protein>
    <recommendedName>
        <fullName evidence="3">DUF3846 domain-containing protein</fullName>
    </recommendedName>
</protein>
<evidence type="ECO:0000313" key="1">
    <source>
        <dbReference type="EMBL" id="RXT19592.1"/>
    </source>
</evidence>
<gene>
    <name evidence="1" type="ORF">B5P46_25090</name>
</gene>
<sequence>MKTTKAYLVEPITGTIRMVAIPEENRLDDHQAIVVDDNGLEETLPCFTQLDGYPSPLGGILLIIGTDENGEIVDVATVIEEVAGRLTIVRPVFHPVFEALNGPRIFGTRLSAMEVRLEHRRPTVIDEATH</sequence>
<evidence type="ECO:0008006" key="3">
    <source>
        <dbReference type="Google" id="ProtNLM"/>
    </source>
</evidence>
<name>A0A4Q1TLZ7_RHILE</name>
<dbReference type="RefSeq" id="WP_129421126.1">
    <property type="nucleotide sequence ID" value="NZ_MZMU01000018.1"/>
</dbReference>
<proteinExistence type="predicted"/>
<dbReference type="EMBL" id="MZMU01000018">
    <property type="protein sequence ID" value="RXT19592.1"/>
    <property type="molecule type" value="Genomic_DNA"/>
</dbReference>
<dbReference type="Proteomes" id="UP000290767">
    <property type="component" value="Unassembled WGS sequence"/>
</dbReference>
<reference evidence="1 2" key="1">
    <citation type="submission" date="2017-03" db="EMBL/GenBank/DDBJ databases">
        <authorList>
            <person name="Safronova V.I."/>
            <person name="Sazanova A.L."/>
            <person name="Chirak E.R."/>
        </authorList>
    </citation>
    <scope>NUCLEOTIDE SEQUENCE [LARGE SCALE GENOMIC DNA]</scope>
    <source>
        <strain evidence="1 2">Tri-43</strain>
    </source>
</reference>
<comment type="caution">
    <text evidence="1">The sequence shown here is derived from an EMBL/GenBank/DDBJ whole genome shotgun (WGS) entry which is preliminary data.</text>
</comment>
<organism evidence="1 2">
    <name type="scientific">Rhizobium leguminosarum</name>
    <dbReference type="NCBI Taxonomy" id="384"/>
    <lineage>
        <taxon>Bacteria</taxon>
        <taxon>Pseudomonadati</taxon>
        <taxon>Pseudomonadota</taxon>
        <taxon>Alphaproteobacteria</taxon>
        <taxon>Hyphomicrobiales</taxon>
        <taxon>Rhizobiaceae</taxon>
        <taxon>Rhizobium/Agrobacterium group</taxon>
        <taxon>Rhizobium</taxon>
    </lineage>
</organism>